<feature type="domain" description="Thioredoxin" evidence="6">
    <location>
        <begin position="67"/>
        <end position="222"/>
    </location>
</feature>
<keyword evidence="5" id="KW-0812">Transmembrane</keyword>
<dbReference type="Pfam" id="PF13905">
    <property type="entry name" value="Thioredoxin_8"/>
    <property type="match status" value="1"/>
</dbReference>
<dbReference type="Gene3D" id="3.40.30.10">
    <property type="entry name" value="Glutaredoxin"/>
    <property type="match status" value="1"/>
</dbReference>
<evidence type="ECO:0000313" key="7">
    <source>
        <dbReference type="EMBL" id="POY34737.1"/>
    </source>
</evidence>
<evidence type="ECO:0000313" key="8">
    <source>
        <dbReference type="Proteomes" id="UP000236893"/>
    </source>
</evidence>
<protein>
    <recommendedName>
        <fullName evidence="6">Thioredoxin domain-containing protein</fullName>
    </recommendedName>
</protein>
<dbReference type="GO" id="GO:0017004">
    <property type="term" value="P:cytochrome complex assembly"/>
    <property type="evidence" value="ECO:0007669"/>
    <property type="project" value="UniProtKB-KW"/>
</dbReference>
<evidence type="ECO:0000256" key="1">
    <source>
        <dbReference type="ARBA" id="ARBA00004196"/>
    </source>
</evidence>
<dbReference type="EMBL" id="PQVF01000019">
    <property type="protein sequence ID" value="POY34737.1"/>
    <property type="molecule type" value="Genomic_DNA"/>
</dbReference>
<evidence type="ECO:0000256" key="2">
    <source>
        <dbReference type="ARBA" id="ARBA00022748"/>
    </source>
</evidence>
<proteinExistence type="predicted"/>
<dbReference type="PANTHER" id="PTHR42852:SF6">
    <property type="entry name" value="THIOL:DISULFIDE INTERCHANGE PROTEIN DSBE"/>
    <property type="match status" value="1"/>
</dbReference>
<evidence type="ECO:0000256" key="5">
    <source>
        <dbReference type="SAM" id="Phobius"/>
    </source>
</evidence>
<dbReference type="InterPro" id="IPR036249">
    <property type="entry name" value="Thioredoxin-like_sf"/>
</dbReference>
<keyword evidence="5" id="KW-0472">Membrane</keyword>
<sequence length="226" mass="26023">MLTDLNEMLKRRLCIITANYLLIIAKFLPQKMKLLSKIFKVTFPLFIIVACGFAVYLSISLKYTDSNDIKFIRPNQKLTSFNDIKNLPQLKNKVVVVDIWSVNCAPCLKQLKTAYDFKKKIASNDVVFLYISYNNRFRLDRHLKWKQLIGENKLFGYHLEVESKLYDKIWTDINSSTLNSVAVPRYLIINKQGLIINNNAAGLSAPQQFLQQILAAVNSAEQIVSR</sequence>
<evidence type="ECO:0000256" key="3">
    <source>
        <dbReference type="ARBA" id="ARBA00023157"/>
    </source>
</evidence>
<name>A0A2S4ZXL6_9SPHI</name>
<dbReference type="PANTHER" id="PTHR42852">
    <property type="entry name" value="THIOL:DISULFIDE INTERCHANGE PROTEIN DSBE"/>
    <property type="match status" value="1"/>
</dbReference>
<feature type="transmembrane region" description="Helical" evidence="5">
    <location>
        <begin position="41"/>
        <end position="61"/>
    </location>
</feature>
<keyword evidence="5" id="KW-1133">Transmembrane helix</keyword>
<keyword evidence="8" id="KW-1185">Reference proteome</keyword>
<dbReference type="InterPro" id="IPR050553">
    <property type="entry name" value="Thioredoxin_ResA/DsbE_sf"/>
</dbReference>
<comment type="subcellular location">
    <subcellularLocation>
        <location evidence="1">Cell envelope</location>
    </subcellularLocation>
</comment>
<dbReference type="AlphaFoldDB" id="A0A2S4ZXL6"/>
<dbReference type="OrthoDB" id="743079at2"/>
<evidence type="ECO:0000259" key="6">
    <source>
        <dbReference type="PROSITE" id="PS51352"/>
    </source>
</evidence>
<evidence type="ECO:0000256" key="4">
    <source>
        <dbReference type="ARBA" id="ARBA00023284"/>
    </source>
</evidence>
<gene>
    <name evidence="7" type="ORF">C3K47_18560</name>
</gene>
<dbReference type="GO" id="GO:0030313">
    <property type="term" value="C:cell envelope"/>
    <property type="evidence" value="ECO:0007669"/>
    <property type="project" value="UniProtKB-SubCell"/>
</dbReference>
<dbReference type="InterPro" id="IPR013766">
    <property type="entry name" value="Thioredoxin_domain"/>
</dbReference>
<dbReference type="SUPFAM" id="SSF52833">
    <property type="entry name" value="Thioredoxin-like"/>
    <property type="match status" value="1"/>
</dbReference>
<reference evidence="7 8" key="1">
    <citation type="submission" date="2018-01" db="EMBL/GenBank/DDBJ databases">
        <authorList>
            <person name="Gaut B.S."/>
            <person name="Morton B.R."/>
            <person name="Clegg M.T."/>
            <person name="Duvall M.R."/>
        </authorList>
    </citation>
    <scope>NUCLEOTIDE SEQUENCE [LARGE SCALE GENOMIC DNA]</scope>
    <source>
        <strain evidence="7 8">HR-AV</strain>
    </source>
</reference>
<comment type="caution">
    <text evidence="7">The sequence shown here is derived from an EMBL/GenBank/DDBJ whole genome shotgun (WGS) entry which is preliminary data.</text>
</comment>
<keyword evidence="2" id="KW-0201">Cytochrome c-type biogenesis</keyword>
<dbReference type="InterPro" id="IPR012336">
    <property type="entry name" value="Thioredoxin-like_fold"/>
</dbReference>
<keyword evidence="3" id="KW-1015">Disulfide bond</keyword>
<organism evidence="7 8">
    <name type="scientific">Solitalea longa</name>
    <dbReference type="NCBI Taxonomy" id="2079460"/>
    <lineage>
        <taxon>Bacteria</taxon>
        <taxon>Pseudomonadati</taxon>
        <taxon>Bacteroidota</taxon>
        <taxon>Sphingobacteriia</taxon>
        <taxon>Sphingobacteriales</taxon>
        <taxon>Sphingobacteriaceae</taxon>
        <taxon>Solitalea</taxon>
    </lineage>
</organism>
<keyword evidence="4" id="KW-0676">Redox-active center</keyword>
<dbReference type="Proteomes" id="UP000236893">
    <property type="component" value="Unassembled WGS sequence"/>
</dbReference>
<accession>A0A2S4ZXL6</accession>
<feature type="transmembrane region" description="Helical" evidence="5">
    <location>
        <begin position="12"/>
        <end position="29"/>
    </location>
</feature>
<dbReference type="PROSITE" id="PS51352">
    <property type="entry name" value="THIOREDOXIN_2"/>
    <property type="match status" value="1"/>
</dbReference>